<dbReference type="InterPro" id="IPR032675">
    <property type="entry name" value="LRR_dom_sf"/>
</dbReference>
<evidence type="ECO:0000256" key="16">
    <source>
        <dbReference type="ARBA" id="ARBA00023163"/>
    </source>
</evidence>
<dbReference type="Gene3D" id="1.10.533.10">
    <property type="entry name" value="Death Domain, Fas"/>
    <property type="match status" value="1"/>
</dbReference>
<evidence type="ECO:0000256" key="11">
    <source>
        <dbReference type="ARBA" id="ARBA00022824"/>
    </source>
</evidence>
<keyword evidence="5" id="KW-0963">Cytoplasm</keyword>
<keyword evidence="6" id="KW-0964">Secreted</keyword>
<dbReference type="SMART" id="SM01289">
    <property type="entry name" value="PYRIN"/>
    <property type="match status" value="1"/>
</dbReference>
<dbReference type="GO" id="GO:0005524">
    <property type="term" value="F:ATP binding"/>
    <property type="evidence" value="ECO:0007669"/>
    <property type="project" value="UniProtKB-KW"/>
</dbReference>
<gene>
    <name evidence="21" type="ORF">NDU88_011930</name>
</gene>
<evidence type="ECO:0000256" key="3">
    <source>
        <dbReference type="ARBA" id="ARBA00004555"/>
    </source>
</evidence>
<keyword evidence="8" id="KW-0677">Repeat</keyword>
<dbReference type="Pfam" id="PF05729">
    <property type="entry name" value="NACHT"/>
    <property type="match status" value="1"/>
</dbReference>
<organism evidence="21 22">
    <name type="scientific">Pleurodeles waltl</name>
    <name type="common">Iberian ribbed newt</name>
    <dbReference type="NCBI Taxonomy" id="8319"/>
    <lineage>
        <taxon>Eukaryota</taxon>
        <taxon>Metazoa</taxon>
        <taxon>Chordata</taxon>
        <taxon>Craniata</taxon>
        <taxon>Vertebrata</taxon>
        <taxon>Euteleostomi</taxon>
        <taxon>Amphibia</taxon>
        <taxon>Batrachia</taxon>
        <taxon>Caudata</taxon>
        <taxon>Salamandroidea</taxon>
        <taxon>Salamandridae</taxon>
        <taxon>Pleurodelinae</taxon>
        <taxon>Pleurodeles</taxon>
    </lineage>
</organism>
<dbReference type="SUPFAM" id="SSF47986">
    <property type="entry name" value="DEATH domain"/>
    <property type="match status" value="1"/>
</dbReference>
<dbReference type="InterPro" id="IPR041267">
    <property type="entry name" value="NLRP_HD2"/>
</dbReference>
<evidence type="ECO:0000256" key="12">
    <source>
        <dbReference type="ARBA" id="ARBA00022840"/>
    </source>
</evidence>
<dbReference type="PROSITE" id="PS50837">
    <property type="entry name" value="NACHT"/>
    <property type="match status" value="1"/>
</dbReference>
<dbReference type="InterPro" id="IPR011029">
    <property type="entry name" value="DEATH-like_dom_sf"/>
</dbReference>
<evidence type="ECO:0000256" key="8">
    <source>
        <dbReference type="ARBA" id="ARBA00022737"/>
    </source>
</evidence>
<protein>
    <recommendedName>
        <fullName evidence="23">NACHT domain-containing protein</fullName>
    </recommendedName>
</protein>
<proteinExistence type="predicted"/>
<dbReference type="InterPro" id="IPR041075">
    <property type="entry name" value="NOD1/2_WH"/>
</dbReference>
<keyword evidence="15" id="KW-0333">Golgi apparatus</keyword>
<dbReference type="Gene3D" id="3.80.10.10">
    <property type="entry name" value="Ribonuclease Inhibitor"/>
    <property type="match status" value="1"/>
</dbReference>
<dbReference type="GO" id="GO:0006954">
    <property type="term" value="P:inflammatory response"/>
    <property type="evidence" value="ECO:0007669"/>
    <property type="project" value="UniProtKB-KW"/>
</dbReference>
<keyword evidence="17" id="KW-0395">Inflammatory response</keyword>
<dbReference type="PROSITE" id="PS50824">
    <property type="entry name" value="DAPIN"/>
    <property type="match status" value="1"/>
</dbReference>
<keyword evidence="22" id="KW-1185">Reference proteome</keyword>
<evidence type="ECO:0000313" key="22">
    <source>
        <dbReference type="Proteomes" id="UP001066276"/>
    </source>
</evidence>
<dbReference type="InterPro" id="IPR050637">
    <property type="entry name" value="NLRP_innate_immun_reg"/>
</dbReference>
<evidence type="ECO:0008006" key="23">
    <source>
        <dbReference type="Google" id="ProtNLM"/>
    </source>
</evidence>
<feature type="non-terminal residue" evidence="21">
    <location>
        <position position="1"/>
    </location>
</feature>
<evidence type="ECO:0000256" key="4">
    <source>
        <dbReference type="ARBA" id="ARBA00004613"/>
    </source>
</evidence>
<evidence type="ECO:0000256" key="2">
    <source>
        <dbReference type="ARBA" id="ARBA00004240"/>
    </source>
</evidence>
<evidence type="ECO:0000256" key="5">
    <source>
        <dbReference type="ARBA" id="ARBA00022490"/>
    </source>
</evidence>
<dbReference type="Gene3D" id="3.40.50.300">
    <property type="entry name" value="P-loop containing nucleotide triphosphate hydrolases"/>
    <property type="match status" value="1"/>
</dbReference>
<dbReference type="SUPFAM" id="SSF52047">
    <property type="entry name" value="RNI-like"/>
    <property type="match status" value="1"/>
</dbReference>
<dbReference type="Proteomes" id="UP001066276">
    <property type="component" value="Chromosome 5"/>
</dbReference>
<dbReference type="GO" id="GO:0005634">
    <property type="term" value="C:nucleus"/>
    <property type="evidence" value="ECO:0007669"/>
    <property type="project" value="UniProtKB-SubCell"/>
</dbReference>
<keyword evidence="12" id="KW-0067">ATP-binding</keyword>
<feature type="domain" description="NACHT" evidence="20">
    <location>
        <begin position="214"/>
        <end position="410"/>
    </location>
</feature>
<dbReference type="GO" id="GO:0012505">
    <property type="term" value="C:endomembrane system"/>
    <property type="evidence" value="ECO:0007669"/>
    <property type="project" value="UniProtKB-SubCell"/>
</dbReference>
<evidence type="ECO:0000256" key="14">
    <source>
        <dbReference type="ARBA" id="ARBA00023015"/>
    </source>
</evidence>
<evidence type="ECO:0000256" key="9">
    <source>
        <dbReference type="ARBA" id="ARBA00022741"/>
    </source>
</evidence>
<dbReference type="InterPro" id="IPR007111">
    <property type="entry name" value="NACHT_NTPase"/>
</dbReference>
<keyword evidence="7" id="KW-0597">Phosphoprotein</keyword>
<accession>A0AAV7S555</accession>
<keyword evidence="18" id="KW-1271">Inflammasome</keyword>
<evidence type="ECO:0000259" key="20">
    <source>
        <dbReference type="PROSITE" id="PS50837"/>
    </source>
</evidence>
<reference evidence="21" key="1">
    <citation type="journal article" date="2022" name="bioRxiv">
        <title>Sequencing and chromosome-scale assembly of the giantPleurodeles waltlgenome.</title>
        <authorList>
            <person name="Brown T."/>
            <person name="Elewa A."/>
            <person name="Iarovenko S."/>
            <person name="Subramanian E."/>
            <person name="Araus A.J."/>
            <person name="Petzold A."/>
            <person name="Susuki M."/>
            <person name="Suzuki K.-i.T."/>
            <person name="Hayashi T."/>
            <person name="Toyoda A."/>
            <person name="Oliveira C."/>
            <person name="Osipova E."/>
            <person name="Leigh N.D."/>
            <person name="Simon A."/>
            <person name="Yun M.H."/>
        </authorList>
    </citation>
    <scope>NUCLEOTIDE SEQUENCE</scope>
    <source>
        <strain evidence="21">20211129_DDA</strain>
        <tissue evidence="21">Liver</tissue>
    </source>
</reference>
<comment type="caution">
    <text evidence="21">The sequence shown here is derived from an EMBL/GenBank/DDBJ whole genome shotgun (WGS) entry which is preliminary data.</text>
</comment>
<dbReference type="SMART" id="SM00368">
    <property type="entry name" value="LRR_RI"/>
    <property type="match status" value="2"/>
</dbReference>
<evidence type="ECO:0000256" key="10">
    <source>
        <dbReference type="ARBA" id="ARBA00022801"/>
    </source>
</evidence>
<evidence type="ECO:0000256" key="18">
    <source>
        <dbReference type="ARBA" id="ARBA00023233"/>
    </source>
</evidence>
<dbReference type="Pfam" id="PF17779">
    <property type="entry name" value="WHD_NOD2"/>
    <property type="match status" value="1"/>
</dbReference>
<dbReference type="AlphaFoldDB" id="A0AAV7S555"/>
<keyword evidence="11" id="KW-0256">Endoplasmic reticulum</keyword>
<dbReference type="InterPro" id="IPR027417">
    <property type="entry name" value="P-loop_NTPase"/>
</dbReference>
<keyword evidence="9" id="KW-0547">Nucleotide-binding</keyword>
<dbReference type="InterPro" id="IPR004020">
    <property type="entry name" value="DAPIN"/>
</dbReference>
<keyword evidence="10" id="KW-0378">Hydrolase</keyword>
<dbReference type="PANTHER" id="PTHR45690">
    <property type="entry name" value="NACHT, LRR AND PYD DOMAINS-CONTAINING PROTEIN 12"/>
    <property type="match status" value="1"/>
</dbReference>
<sequence length="749" mass="85441">RLPLRGSALLITPAGQKALWMAGQARHLLFLHFKELEKKELQQCRSLLEKYRAREGHTEMSRRRGKKAAYIVLADQMIQDYEDDGALEIAVTVLGEVRREDLSESLVKASQTYLDQRRCEKREQMNQRRQYMENTLEKVQVSKEKNSVSRECFQLEEEYTRLLLINNQYHPMRGEQDTLSSGSNHLEIMSQQGADSYTEVSRLFEPDKHGNSPRIIVLLGVAGIGKTTTALRIMKDWASGQLFQGRFDYVLFVPCREISLASGQHNMADLLFQSYLEVLKPTEGFRVDPKKLLFIVDGVDELKCPLLPVEVDPKKKASMENTQCNFMTKTIFEKAHIIITTRPAAVMTLSAHVKIHRCVQILGFSDNDRKEYFNKYFGSQTLGTQFFHYVQETEILFAACFVPIICWVVCSVIKHQIETATEFTFNLRTLSSLYTSFLALALKQPRADSTEPTQRILKRLCALAREGICEQKSFFEEEELIKHGLTLLEIQSLFPKTYIFQNVTKSKHVHCFIHKSFQEFLAALFFVLEESEDNVKRTVSPQPDLLNFLEKSRNYEHCHLRFTVRFLFGLLSKENLNHLEQGLKLKAALGITSELMQWIKEKIQPGPAGNIPDLMGLLYCLFELQDGECVKSAFGSVQNVDICGITNSMDCKILQFCLENTSGIRKLHISDSKLSPEHLKALSPWLLTCSSLRAWSCSLKPPSCIALSSVLRANLSLVDLDLGFNDLEDSGTKELCKGLKDQGCKLQKL</sequence>
<dbReference type="SUPFAM" id="SSF52540">
    <property type="entry name" value="P-loop containing nucleoside triphosphate hydrolases"/>
    <property type="match status" value="1"/>
</dbReference>
<evidence type="ECO:0000256" key="1">
    <source>
        <dbReference type="ARBA" id="ARBA00004110"/>
    </source>
</evidence>
<evidence type="ECO:0000256" key="7">
    <source>
        <dbReference type="ARBA" id="ARBA00022553"/>
    </source>
</evidence>
<evidence type="ECO:0000259" key="19">
    <source>
        <dbReference type="PROSITE" id="PS50824"/>
    </source>
</evidence>
<dbReference type="GO" id="GO:0045087">
    <property type="term" value="P:innate immune response"/>
    <property type="evidence" value="ECO:0007669"/>
    <property type="project" value="UniProtKB-KW"/>
</dbReference>
<dbReference type="GO" id="GO:0061702">
    <property type="term" value="C:canonical inflammasome complex"/>
    <property type="evidence" value="ECO:0007669"/>
    <property type="project" value="UniProtKB-SubCell"/>
</dbReference>
<feature type="domain" description="Pyrin" evidence="19">
    <location>
        <begin position="21"/>
        <end position="112"/>
    </location>
</feature>
<evidence type="ECO:0000256" key="6">
    <source>
        <dbReference type="ARBA" id="ARBA00022525"/>
    </source>
</evidence>
<dbReference type="PANTHER" id="PTHR45690:SF19">
    <property type="entry name" value="NACHT, LRR AND PYD DOMAINS-CONTAINING PROTEIN 3"/>
    <property type="match status" value="1"/>
</dbReference>
<keyword evidence="14" id="KW-0805">Transcription regulation</keyword>
<comment type="subcellular location">
    <subcellularLocation>
        <location evidence="2">Endoplasmic reticulum</location>
    </subcellularLocation>
    <subcellularLocation>
        <location evidence="3">Golgi apparatus</location>
    </subcellularLocation>
    <subcellularLocation>
        <location evidence="1">Inflammasome</location>
    </subcellularLocation>
    <subcellularLocation>
        <location evidence="4">Secreted</location>
    </subcellularLocation>
</comment>
<evidence type="ECO:0000256" key="15">
    <source>
        <dbReference type="ARBA" id="ARBA00023034"/>
    </source>
</evidence>
<dbReference type="Pfam" id="PF02758">
    <property type="entry name" value="PYRIN"/>
    <property type="match status" value="1"/>
</dbReference>
<keyword evidence="16" id="KW-0804">Transcription</keyword>
<evidence type="ECO:0000256" key="17">
    <source>
        <dbReference type="ARBA" id="ARBA00023198"/>
    </source>
</evidence>
<dbReference type="EMBL" id="JANPWB010000009">
    <property type="protein sequence ID" value="KAJ1159263.1"/>
    <property type="molecule type" value="Genomic_DNA"/>
</dbReference>
<dbReference type="Pfam" id="PF17776">
    <property type="entry name" value="NLRC4_HD2"/>
    <property type="match status" value="1"/>
</dbReference>
<name>A0AAV7S555_PLEWA</name>
<evidence type="ECO:0000313" key="21">
    <source>
        <dbReference type="EMBL" id="KAJ1159263.1"/>
    </source>
</evidence>
<evidence type="ECO:0000256" key="13">
    <source>
        <dbReference type="ARBA" id="ARBA00022843"/>
    </source>
</evidence>
<keyword evidence="13" id="KW-0832">Ubl conjugation</keyword>
<feature type="non-terminal residue" evidence="21">
    <location>
        <position position="749"/>
    </location>
</feature>